<dbReference type="InterPro" id="IPR043502">
    <property type="entry name" value="DNA/RNA_pol_sf"/>
</dbReference>
<comment type="caution">
    <text evidence="2">The sequence shown here is derived from an EMBL/GenBank/DDBJ whole genome shotgun (WGS) entry which is preliminary data.</text>
</comment>
<proteinExistence type="predicted"/>
<keyword evidence="3" id="KW-1185">Reference proteome</keyword>
<evidence type="ECO:0000313" key="2">
    <source>
        <dbReference type="EMBL" id="KAK5901223.1"/>
    </source>
</evidence>
<feature type="domain" description="Reverse transcriptase" evidence="1">
    <location>
        <begin position="1"/>
        <end position="187"/>
    </location>
</feature>
<dbReference type="Proteomes" id="UP001331515">
    <property type="component" value="Unassembled WGS sequence"/>
</dbReference>
<dbReference type="SUPFAM" id="SSF56672">
    <property type="entry name" value="DNA/RNA polymerases"/>
    <property type="match status" value="1"/>
</dbReference>
<dbReference type="PANTHER" id="PTHR33332">
    <property type="entry name" value="REVERSE TRANSCRIPTASE DOMAIN-CONTAINING PROTEIN"/>
    <property type="match status" value="1"/>
</dbReference>
<dbReference type="InterPro" id="IPR000477">
    <property type="entry name" value="RT_dom"/>
</dbReference>
<dbReference type="Pfam" id="PF00078">
    <property type="entry name" value="RVT_1"/>
    <property type="match status" value="1"/>
</dbReference>
<dbReference type="EMBL" id="JAURVH010001532">
    <property type="protein sequence ID" value="KAK5901223.1"/>
    <property type="molecule type" value="Genomic_DNA"/>
</dbReference>
<evidence type="ECO:0000259" key="1">
    <source>
        <dbReference type="PROSITE" id="PS50878"/>
    </source>
</evidence>
<name>A0AAN8H3N6_CHAGU</name>
<protein>
    <recommendedName>
        <fullName evidence="1">Reverse transcriptase domain-containing protein</fullName>
    </recommendedName>
</protein>
<gene>
    <name evidence="2" type="ORF">CgunFtcFv8_026117</name>
</gene>
<dbReference type="PROSITE" id="PS50878">
    <property type="entry name" value="RT_POL"/>
    <property type="match status" value="1"/>
</dbReference>
<evidence type="ECO:0000313" key="3">
    <source>
        <dbReference type="Proteomes" id="UP001331515"/>
    </source>
</evidence>
<organism evidence="2 3">
    <name type="scientific">Champsocephalus gunnari</name>
    <name type="common">Mackerel icefish</name>
    <dbReference type="NCBI Taxonomy" id="52237"/>
    <lineage>
        <taxon>Eukaryota</taxon>
        <taxon>Metazoa</taxon>
        <taxon>Chordata</taxon>
        <taxon>Craniata</taxon>
        <taxon>Vertebrata</taxon>
        <taxon>Euteleostomi</taxon>
        <taxon>Actinopterygii</taxon>
        <taxon>Neopterygii</taxon>
        <taxon>Teleostei</taxon>
        <taxon>Neoteleostei</taxon>
        <taxon>Acanthomorphata</taxon>
        <taxon>Eupercaria</taxon>
        <taxon>Perciformes</taxon>
        <taxon>Notothenioidei</taxon>
        <taxon>Channichthyidae</taxon>
        <taxon>Champsocephalus</taxon>
    </lineage>
</organism>
<reference evidence="2 3" key="1">
    <citation type="journal article" date="2023" name="Mol. Biol. Evol.">
        <title>Genomics of Secondarily Temperate Adaptation in the Only Non-Antarctic Icefish.</title>
        <authorList>
            <person name="Rivera-Colon A.G."/>
            <person name="Rayamajhi N."/>
            <person name="Minhas B.F."/>
            <person name="Madrigal G."/>
            <person name="Bilyk K.T."/>
            <person name="Yoon V."/>
            <person name="Hune M."/>
            <person name="Gregory S."/>
            <person name="Cheng C.H.C."/>
            <person name="Catchen J.M."/>
        </authorList>
    </citation>
    <scope>NUCLEOTIDE SEQUENCE [LARGE SCALE GENOMIC DNA]</scope>
    <source>
        <tissue evidence="2">White muscle</tissue>
    </source>
</reference>
<accession>A0AAN8H3N6</accession>
<dbReference type="AlphaFoldDB" id="A0AAN8H3N6"/>
<sequence length="189" mass="21227">MLHRADTAGGAAQLTKNSVLRLLQRLQHDPAPLPAEKLSVMQVDRSLVAWITDYLTSRPQYVRLQGSVSDVLLSNTGAPQGTVPSPFLFTLYTSDFRFDSGSCHLQKFSDDSSIVSCITDDNEEEYRALVENFVGWCDNNHLQLNISKTKELVVDFRRSSKRPLTPITIRGEDVEVVNSYKFLGVHLNQ</sequence>